<dbReference type="EMBL" id="AP015313">
    <property type="protein sequence ID" value="BAU03361.1"/>
    <property type="molecule type" value="Genomic_DNA"/>
</dbReference>
<accession>A0A0S3TEG4</accession>
<protein>
    <recommendedName>
        <fullName evidence="1">Fanconi-associated nuclease 1-like winged-helix domain-containing protein</fullName>
    </recommendedName>
</protein>
<feature type="domain" description="Fanconi-associated nuclease 1-like winged-helix" evidence="1">
    <location>
        <begin position="9"/>
        <end position="45"/>
    </location>
</feature>
<dbReference type="AlphaFoldDB" id="A0A0S3TEG4"/>
<evidence type="ECO:0000259" key="1">
    <source>
        <dbReference type="Pfam" id="PF21315"/>
    </source>
</evidence>
<proteinExistence type="predicted"/>
<name>A0A0S3TEG4_PHAAN</name>
<reference evidence="2" key="1">
    <citation type="journal article" date="2015" name="Sci. Rep.">
        <title>The power of single molecule real-time sequencing technology in the de novo assembly of a eukaryotic genome.</title>
        <authorList>
            <person name="Sakai H."/>
            <person name="Naito K."/>
            <person name="Ogiso-Tanaka E."/>
            <person name="Takahashi Y."/>
            <person name="Iseki K."/>
            <person name="Muto C."/>
            <person name="Satou K."/>
            <person name="Teruya K."/>
            <person name="Shiroma A."/>
            <person name="Shimoji M."/>
            <person name="Hirano T."/>
            <person name="Itoh T."/>
            <person name="Kaga A."/>
            <person name="Tomooka N."/>
        </authorList>
    </citation>
    <scope>NUCLEOTIDE SEQUENCE</scope>
</reference>
<sequence>MLQEALRNNIHLLTEDEKTYMDSFTLLSNESQRLFIRLYTRKGYLNFILILNSGCLPSGTKTYVTSQMLMLLLFMS</sequence>
<dbReference type="InterPro" id="IPR049125">
    <property type="entry name" value="FAN1-like_WH"/>
</dbReference>
<dbReference type="Pfam" id="PF21315">
    <property type="entry name" value="FAN1_HTH"/>
    <property type="match status" value="1"/>
</dbReference>
<evidence type="ECO:0000313" key="2">
    <source>
        <dbReference type="EMBL" id="BAU03361.1"/>
    </source>
</evidence>
<gene>
    <name evidence="2" type="primary">Vigan.UMG086700</name>
    <name evidence="2" type="ORF">VIGAN_UM086700</name>
</gene>
<organism evidence="2">
    <name type="scientific">Vigna angularis var. angularis</name>
    <dbReference type="NCBI Taxonomy" id="157739"/>
    <lineage>
        <taxon>Eukaryota</taxon>
        <taxon>Viridiplantae</taxon>
        <taxon>Streptophyta</taxon>
        <taxon>Embryophyta</taxon>
        <taxon>Tracheophyta</taxon>
        <taxon>Spermatophyta</taxon>
        <taxon>Magnoliopsida</taxon>
        <taxon>eudicotyledons</taxon>
        <taxon>Gunneridae</taxon>
        <taxon>Pentapetalae</taxon>
        <taxon>rosids</taxon>
        <taxon>fabids</taxon>
        <taxon>Fabales</taxon>
        <taxon>Fabaceae</taxon>
        <taxon>Papilionoideae</taxon>
        <taxon>50 kb inversion clade</taxon>
        <taxon>NPAAA clade</taxon>
        <taxon>indigoferoid/millettioid clade</taxon>
        <taxon>Phaseoleae</taxon>
        <taxon>Vigna</taxon>
    </lineage>
</organism>